<evidence type="ECO:0000313" key="2">
    <source>
        <dbReference type="Proteomes" id="UP001189624"/>
    </source>
</evidence>
<dbReference type="Gramene" id="rna-AYBTSS11_LOCUS27934">
    <property type="protein sequence ID" value="CAJ1975808.1"/>
    <property type="gene ID" value="gene-AYBTSS11_LOCUS27934"/>
</dbReference>
<proteinExistence type="predicted"/>
<reference evidence="1" key="1">
    <citation type="submission" date="2023-10" db="EMBL/GenBank/DDBJ databases">
        <authorList>
            <person name="Domelevo Entfellner J.-B."/>
        </authorList>
    </citation>
    <scope>NUCLEOTIDE SEQUENCE</scope>
</reference>
<dbReference type="AlphaFoldDB" id="A0AA86SZC3"/>
<organism evidence="1 2">
    <name type="scientific">Sphenostylis stenocarpa</name>
    <dbReference type="NCBI Taxonomy" id="92480"/>
    <lineage>
        <taxon>Eukaryota</taxon>
        <taxon>Viridiplantae</taxon>
        <taxon>Streptophyta</taxon>
        <taxon>Embryophyta</taxon>
        <taxon>Tracheophyta</taxon>
        <taxon>Spermatophyta</taxon>
        <taxon>Magnoliopsida</taxon>
        <taxon>eudicotyledons</taxon>
        <taxon>Gunneridae</taxon>
        <taxon>Pentapetalae</taxon>
        <taxon>rosids</taxon>
        <taxon>fabids</taxon>
        <taxon>Fabales</taxon>
        <taxon>Fabaceae</taxon>
        <taxon>Papilionoideae</taxon>
        <taxon>50 kb inversion clade</taxon>
        <taxon>NPAAA clade</taxon>
        <taxon>indigoferoid/millettioid clade</taxon>
        <taxon>Phaseoleae</taxon>
        <taxon>Sphenostylis</taxon>
    </lineage>
</organism>
<name>A0AA86SZC3_9FABA</name>
<dbReference type="EMBL" id="OY731406">
    <property type="protein sequence ID" value="CAJ1975808.1"/>
    <property type="molecule type" value="Genomic_DNA"/>
</dbReference>
<protein>
    <submittedName>
        <fullName evidence="1">Uncharacterized protein</fullName>
    </submittedName>
</protein>
<sequence length="110" mass="12190">MGDQACEEERGSNNTLLQFLCGYVRKVHVGWDWIRCGHAEELLRPQEVDSVLLALVCNTCNVNINMLHGIIGIHVVDGDPVGDQTGEEERDSSSTLLRLLCAYVREVHAG</sequence>
<dbReference type="Proteomes" id="UP001189624">
    <property type="component" value="Chromosome 9"/>
</dbReference>
<accession>A0AA86SZC3</accession>
<gene>
    <name evidence="1" type="ORF">AYBTSS11_LOCUS27934</name>
</gene>
<evidence type="ECO:0000313" key="1">
    <source>
        <dbReference type="EMBL" id="CAJ1975808.1"/>
    </source>
</evidence>
<keyword evidence="2" id="KW-1185">Reference proteome</keyword>